<keyword evidence="2" id="KW-1185">Reference proteome</keyword>
<accession>A0ABV5X455</accession>
<proteinExistence type="predicted"/>
<name>A0ABV5X455_9MICO</name>
<comment type="caution">
    <text evidence="1">The sequence shown here is derived from an EMBL/GenBank/DDBJ whole genome shotgun (WGS) entry which is preliminary data.</text>
</comment>
<dbReference type="Proteomes" id="UP001589707">
    <property type="component" value="Unassembled WGS sequence"/>
</dbReference>
<organism evidence="1 2">
    <name type="scientific">Brevibacterium otitidis</name>
    <dbReference type="NCBI Taxonomy" id="53364"/>
    <lineage>
        <taxon>Bacteria</taxon>
        <taxon>Bacillati</taxon>
        <taxon>Actinomycetota</taxon>
        <taxon>Actinomycetes</taxon>
        <taxon>Micrococcales</taxon>
        <taxon>Brevibacteriaceae</taxon>
        <taxon>Brevibacterium</taxon>
    </lineage>
</organism>
<sequence length="74" mass="7907">MEVKIGVRQAPRELVIETDATAEEITEQVNAALSSNETLVLTDDRGRKVIVPADALAYVETGSAQQHPVGFGLS</sequence>
<evidence type="ECO:0000313" key="1">
    <source>
        <dbReference type="EMBL" id="MFB9777222.1"/>
    </source>
</evidence>
<dbReference type="Pfam" id="PF11305">
    <property type="entry name" value="DUF3107"/>
    <property type="match status" value="1"/>
</dbReference>
<reference evidence="1 2" key="1">
    <citation type="submission" date="2024-09" db="EMBL/GenBank/DDBJ databases">
        <authorList>
            <person name="Sun Q."/>
            <person name="Mori K."/>
        </authorList>
    </citation>
    <scope>NUCLEOTIDE SEQUENCE [LARGE SCALE GENOMIC DNA]</scope>
    <source>
        <strain evidence="1 2">JCM 11683</strain>
    </source>
</reference>
<gene>
    <name evidence="1" type="ORF">ACFFN1_12575</name>
</gene>
<dbReference type="InterPro" id="IPR021456">
    <property type="entry name" value="DUF3107"/>
</dbReference>
<dbReference type="RefSeq" id="WP_376841125.1">
    <property type="nucleotide sequence ID" value="NZ_JBHMAU010000073.1"/>
</dbReference>
<evidence type="ECO:0000313" key="2">
    <source>
        <dbReference type="Proteomes" id="UP001589707"/>
    </source>
</evidence>
<dbReference type="EMBL" id="JBHMAU010000073">
    <property type="protein sequence ID" value="MFB9777222.1"/>
    <property type="molecule type" value="Genomic_DNA"/>
</dbReference>
<protein>
    <submittedName>
        <fullName evidence="1">DUF3107 domain-containing protein</fullName>
    </submittedName>
</protein>